<evidence type="ECO:0000256" key="3">
    <source>
        <dbReference type="ARBA" id="ARBA00007291"/>
    </source>
</evidence>
<name>A0A0N5AAK7_9BILA</name>
<dbReference type="FunFam" id="2.60.260.40:FF:000003">
    <property type="entry name" value="NADH dehydrogenase [ubiquinone] iron-sulfur protein 6, mitochondrial"/>
    <property type="match status" value="1"/>
</dbReference>
<dbReference type="Proteomes" id="UP000046393">
    <property type="component" value="Unplaced"/>
</dbReference>
<dbReference type="GO" id="GO:0005743">
    <property type="term" value="C:mitochondrial inner membrane"/>
    <property type="evidence" value="ECO:0007669"/>
    <property type="project" value="UniProtKB-SubCell"/>
</dbReference>
<keyword evidence="10 11" id="KW-0472">Membrane</keyword>
<keyword evidence="8 11" id="KW-0249">Electron transport</keyword>
<dbReference type="InterPro" id="IPR019401">
    <property type="entry name" value="Znf_CHCC"/>
</dbReference>
<keyword evidence="4 11" id="KW-0813">Transport</keyword>
<comment type="subcellular location">
    <subcellularLocation>
        <location evidence="2">Mitochondrion inner membrane</location>
        <topology evidence="2">Peripheral membrane protein</topology>
        <orientation evidence="2">Matrix side</orientation>
    </subcellularLocation>
</comment>
<dbReference type="AlphaFoldDB" id="A0A0N5AAK7"/>
<dbReference type="PANTHER" id="PTHR13156">
    <property type="entry name" value="NADH-UBIQUINONE OXIDOREDUCTASE 13 KD-A SUBUNIT"/>
    <property type="match status" value="1"/>
</dbReference>
<protein>
    <recommendedName>
        <fullName evidence="11">NADH dehydrogenase [ubiquinone] iron-sulfur protein 6, mitochondrial</fullName>
    </recommendedName>
</protein>
<dbReference type="STRING" id="451379.A0A0N5AAK7"/>
<evidence type="ECO:0000256" key="8">
    <source>
        <dbReference type="ARBA" id="ARBA00022982"/>
    </source>
</evidence>
<keyword evidence="5 11" id="KW-0679">Respiratory chain</keyword>
<evidence type="ECO:0000256" key="4">
    <source>
        <dbReference type="ARBA" id="ARBA00022448"/>
    </source>
</evidence>
<comment type="function">
    <text evidence="1 11">Accessory subunit of the mitochondrial membrane respiratory chain NADH dehydrogenase (Complex I), that is believed not to be involved in catalysis. Complex I functions in the transfer of electrons from NADH to the respiratory chain. The immediate electron acceptor for the enzyme is believed to be ubiquinone.</text>
</comment>
<evidence type="ECO:0000313" key="13">
    <source>
        <dbReference type="Proteomes" id="UP000046393"/>
    </source>
</evidence>
<keyword evidence="9 11" id="KW-0496">Mitochondrion</keyword>
<keyword evidence="7" id="KW-0809">Transit peptide</keyword>
<evidence type="ECO:0000256" key="10">
    <source>
        <dbReference type="ARBA" id="ARBA00023136"/>
    </source>
</evidence>
<accession>A0A0N5AAK7</accession>
<evidence type="ECO:0000313" key="14">
    <source>
        <dbReference type="WBParaSite" id="SMUV_0000118301-mRNA-1"/>
    </source>
</evidence>
<keyword evidence="13" id="KW-1185">Reference proteome</keyword>
<reference evidence="14" key="1">
    <citation type="submission" date="2017-02" db="UniProtKB">
        <authorList>
            <consortium name="WormBaseParasite"/>
        </authorList>
    </citation>
    <scope>IDENTIFICATION</scope>
</reference>
<proteinExistence type="inferred from homology"/>
<evidence type="ECO:0000256" key="7">
    <source>
        <dbReference type="ARBA" id="ARBA00022946"/>
    </source>
</evidence>
<organism evidence="13 14">
    <name type="scientific">Syphacia muris</name>
    <dbReference type="NCBI Taxonomy" id="451379"/>
    <lineage>
        <taxon>Eukaryota</taxon>
        <taxon>Metazoa</taxon>
        <taxon>Ecdysozoa</taxon>
        <taxon>Nematoda</taxon>
        <taxon>Chromadorea</taxon>
        <taxon>Rhabditida</taxon>
        <taxon>Spirurina</taxon>
        <taxon>Oxyuridomorpha</taxon>
        <taxon>Oxyuroidea</taxon>
        <taxon>Oxyuridae</taxon>
        <taxon>Syphacia</taxon>
    </lineage>
</organism>
<dbReference type="WBParaSite" id="SMUV_0000118301-mRNA-1">
    <property type="protein sequence ID" value="SMUV_0000118301-mRNA-1"/>
    <property type="gene ID" value="SMUV_0000118301"/>
</dbReference>
<dbReference type="GO" id="GO:0006120">
    <property type="term" value="P:mitochondrial electron transport, NADH to ubiquinone"/>
    <property type="evidence" value="ECO:0007669"/>
    <property type="project" value="InterPro"/>
</dbReference>
<sequence>MNKLLRGIFYNALRTSSFKAESRCPQPQEVSVTNAVFDKVTHTGQAWDKSDYRLQRFDFAEKMVNPNIAQKMIAEVPPVASEERIVFCDGDHGALGHPRVYINLDKPGNHACGYCGKRFYNPHITKDEDRNINHYNC</sequence>
<keyword evidence="6 11" id="KW-0999">Mitochondrion inner membrane</keyword>
<feature type="domain" description="Zinc finger CHCC-type" evidence="12">
    <location>
        <begin position="84"/>
        <end position="119"/>
    </location>
</feature>
<evidence type="ECO:0000256" key="9">
    <source>
        <dbReference type="ARBA" id="ARBA00023128"/>
    </source>
</evidence>
<comment type="similarity">
    <text evidence="3 11">Belongs to the complex I NDUFS6 subunit family.</text>
</comment>
<dbReference type="PANTHER" id="PTHR13156:SF0">
    <property type="entry name" value="NADH DEHYDROGENASE [UBIQUINONE] IRON-SULFUR PROTEIN 6, MITOCHONDRIAL"/>
    <property type="match status" value="1"/>
</dbReference>
<evidence type="ECO:0000256" key="11">
    <source>
        <dbReference type="PIRNR" id="PIRNR016564"/>
    </source>
</evidence>
<evidence type="ECO:0000256" key="5">
    <source>
        <dbReference type="ARBA" id="ARBA00022660"/>
    </source>
</evidence>
<evidence type="ECO:0000256" key="6">
    <source>
        <dbReference type="ARBA" id="ARBA00022792"/>
    </source>
</evidence>
<dbReference type="PIRSF" id="PIRSF016564">
    <property type="entry name" value="CI-13KD-A"/>
    <property type="match status" value="1"/>
</dbReference>
<dbReference type="Gene3D" id="2.60.260.40">
    <property type="entry name" value="q5lls5 like domains"/>
    <property type="match status" value="1"/>
</dbReference>
<evidence type="ECO:0000256" key="1">
    <source>
        <dbReference type="ARBA" id="ARBA00003195"/>
    </source>
</evidence>
<dbReference type="Pfam" id="PF10276">
    <property type="entry name" value="zf-CHCC"/>
    <property type="match status" value="1"/>
</dbReference>
<evidence type="ECO:0000256" key="2">
    <source>
        <dbReference type="ARBA" id="ARBA00004443"/>
    </source>
</evidence>
<evidence type="ECO:0000259" key="12">
    <source>
        <dbReference type="Pfam" id="PF10276"/>
    </source>
</evidence>
<dbReference type="InterPro" id="IPR016668">
    <property type="entry name" value="NDUFS6"/>
</dbReference>